<evidence type="ECO:0000313" key="3">
    <source>
        <dbReference type="Proteomes" id="UP001303760"/>
    </source>
</evidence>
<feature type="region of interest" description="Disordered" evidence="1">
    <location>
        <begin position="243"/>
        <end position="276"/>
    </location>
</feature>
<name>A0AAN7HA00_9PEZI</name>
<protein>
    <submittedName>
        <fullName evidence="2">Uncharacterized protein</fullName>
    </submittedName>
</protein>
<gene>
    <name evidence="2" type="ORF">C8A03DRAFT_29670</name>
</gene>
<keyword evidence="3" id="KW-1185">Reference proteome</keyword>
<dbReference type="Proteomes" id="UP001303760">
    <property type="component" value="Unassembled WGS sequence"/>
</dbReference>
<sequence length="406" mass="44224">MDESFRRPSSSARRVYLAEHLSLAPLTSRLPIMDYDYDTTSTPPHTTYAQGRSAPTTPRLLEHSSERPPTSRAARGTSVPASHSPPATLSKSKSANHLAGNNRQRHHTRRATAGAAVRHNNHNHHQEPNDPDWIYRLGTLISAEAREARGQSWLVSRASSSSLASNHNPLLSPAGYLYGQDETDQYTASRERAALVTSRHASRRGSVQHGSVQHSPVHSRFASRTGSRSASYLSLPATPADRRGFAFNGNGEDYFDGGGATGANEEGGQEQGEDIPGPEFVNLDETLEAAFELEEDASADDEAYIRRLVKGQKGGVWSRFAKMFGFSLSSVSEEDDEEEEDEWDGVDGESEGAEDGVESVRAANLKRLQAATITAMGETRVPPPPEDQGGWRDAAWLMSVASKVLF</sequence>
<dbReference type="EMBL" id="MU860012">
    <property type="protein sequence ID" value="KAK4242086.1"/>
    <property type="molecule type" value="Genomic_DNA"/>
</dbReference>
<feature type="region of interest" description="Disordered" evidence="1">
    <location>
        <begin position="37"/>
        <end position="132"/>
    </location>
</feature>
<dbReference type="Pfam" id="PF13136">
    <property type="entry name" value="DUF3984"/>
    <property type="match status" value="1"/>
</dbReference>
<evidence type="ECO:0000256" key="1">
    <source>
        <dbReference type="SAM" id="MobiDB-lite"/>
    </source>
</evidence>
<dbReference type="InterPro" id="IPR025040">
    <property type="entry name" value="DUF3984"/>
</dbReference>
<proteinExistence type="predicted"/>
<feature type="region of interest" description="Disordered" evidence="1">
    <location>
        <begin position="199"/>
        <end position="224"/>
    </location>
</feature>
<comment type="caution">
    <text evidence="2">The sequence shown here is derived from an EMBL/GenBank/DDBJ whole genome shotgun (WGS) entry which is preliminary data.</text>
</comment>
<feature type="compositionally biased region" description="Acidic residues" evidence="1">
    <location>
        <begin position="332"/>
        <end position="357"/>
    </location>
</feature>
<feature type="compositionally biased region" description="Polar residues" evidence="1">
    <location>
        <begin position="38"/>
        <end position="56"/>
    </location>
</feature>
<dbReference type="AlphaFoldDB" id="A0AAN7HA00"/>
<accession>A0AAN7HA00</accession>
<reference evidence="2" key="1">
    <citation type="journal article" date="2023" name="Mol. Phylogenet. Evol.">
        <title>Genome-scale phylogeny and comparative genomics of the fungal order Sordariales.</title>
        <authorList>
            <person name="Hensen N."/>
            <person name="Bonometti L."/>
            <person name="Westerberg I."/>
            <person name="Brannstrom I.O."/>
            <person name="Guillou S."/>
            <person name="Cros-Aarteil S."/>
            <person name="Calhoun S."/>
            <person name="Haridas S."/>
            <person name="Kuo A."/>
            <person name="Mondo S."/>
            <person name="Pangilinan J."/>
            <person name="Riley R."/>
            <person name="LaButti K."/>
            <person name="Andreopoulos B."/>
            <person name="Lipzen A."/>
            <person name="Chen C."/>
            <person name="Yan M."/>
            <person name="Daum C."/>
            <person name="Ng V."/>
            <person name="Clum A."/>
            <person name="Steindorff A."/>
            <person name="Ohm R.A."/>
            <person name="Martin F."/>
            <person name="Silar P."/>
            <person name="Natvig D.O."/>
            <person name="Lalanne C."/>
            <person name="Gautier V."/>
            <person name="Ament-Velasquez S.L."/>
            <person name="Kruys A."/>
            <person name="Hutchinson M.I."/>
            <person name="Powell A.J."/>
            <person name="Barry K."/>
            <person name="Miller A.N."/>
            <person name="Grigoriev I.V."/>
            <person name="Debuchy R."/>
            <person name="Gladieux P."/>
            <person name="Hiltunen Thoren M."/>
            <person name="Johannesson H."/>
        </authorList>
    </citation>
    <scope>NUCLEOTIDE SEQUENCE</scope>
    <source>
        <strain evidence="2">CBS 532.94</strain>
    </source>
</reference>
<evidence type="ECO:0000313" key="2">
    <source>
        <dbReference type="EMBL" id="KAK4242086.1"/>
    </source>
</evidence>
<feature type="region of interest" description="Disordered" evidence="1">
    <location>
        <begin position="329"/>
        <end position="359"/>
    </location>
</feature>
<feature type="compositionally biased region" description="Polar residues" evidence="1">
    <location>
        <begin position="79"/>
        <end position="102"/>
    </location>
</feature>
<reference evidence="2" key="2">
    <citation type="submission" date="2023-05" db="EMBL/GenBank/DDBJ databases">
        <authorList>
            <consortium name="Lawrence Berkeley National Laboratory"/>
            <person name="Steindorff A."/>
            <person name="Hensen N."/>
            <person name="Bonometti L."/>
            <person name="Westerberg I."/>
            <person name="Brannstrom I.O."/>
            <person name="Guillou S."/>
            <person name="Cros-Aarteil S."/>
            <person name="Calhoun S."/>
            <person name="Haridas S."/>
            <person name="Kuo A."/>
            <person name="Mondo S."/>
            <person name="Pangilinan J."/>
            <person name="Riley R."/>
            <person name="Labutti K."/>
            <person name="Andreopoulos B."/>
            <person name="Lipzen A."/>
            <person name="Chen C."/>
            <person name="Yanf M."/>
            <person name="Daum C."/>
            <person name="Ng V."/>
            <person name="Clum A."/>
            <person name="Ohm R."/>
            <person name="Martin F."/>
            <person name="Silar P."/>
            <person name="Natvig D."/>
            <person name="Lalanne C."/>
            <person name="Gautier V."/>
            <person name="Ament-Velasquez S.L."/>
            <person name="Kruys A."/>
            <person name="Hutchinson M.I."/>
            <person name="Powell A.J."/>
            <person name="Barry K."/>
            <person name="Miller A.N."/>
            <person name="Grigoriev I.V."/>
            <person name="Debuchy R."/>
            <person name="Gladieux P."/>
            <person name="Thoren M.H."/>
            <person name="Johannesson H."/>
        </authorList>
    </citation>
    <scope>NUCLEOTIDE SEQUENCE</scope>
    <source>
        <strain evidence="2">CBS 532.94</strain>
    </source>
</reference>
<organism evidence="2 3">
    <name type="scientific">Achaetomium macrosporum</name>
    <dbReference type="NCBI Taxonomy" id="79813"/>
    <lineage>
        <taxon>Eukaryota</taxon>
        <taxon>Fungi</taxon>
        <taxon>Dikarya</taxon>
        <taxon>Ascomycota</taxon>
        <taxon>Pezizomycotina</taxon>
        <taxon>Sordariomycetes</taxon>
        <taxon>Sordariomycetidae</taxon>
        <taxon>Sordariales</taxon>
        <taxon>Chaetomiaceae</taxon>
        <taxon>Achaetomium</taxon>
    </lineage>
</organism>
<feature type="compositionally biased region" description="Polar residues" evidence="1">
    <location>
        <begin position="208"/>
        <end position="224"/>
    </location>
</feature>